<evidence type="ECO:0000313" key="2">
    <source>
        <dbReference type="Proteomes" id="UP001177260"/>
    </source>
</evidence>
<keyword evidence="2" id="KW-1185">Reference proteome</keyword>
<dbReference type="EMBL" id="JAOPJF010000062">
    <property type="protein sequence ID" value="KAK1141515.1"/>
    <property type="molecule type" value="Genomic_DNA"/>
</dbReference>
<accession>A0ACC3AUH2</accession>
<sequence>MSQKALVISDDYQPVLVTDRPIPKLRDNFILVKTVSVALNPTDWKQLENRPTPGVLIGCDYAGIVEEVGKGVTKPFRRGDRICGFAHGSNAVYPENGAFAEYIVVKGDAAALIPDSLSFQEAATLGVGIGTVAQALYQDKKGLGLALPTKPLSQSEPVLIYGGSSATGSLAIQFAKLSGYTVITTCSPRNFDFVKQLGADLVFDYRDPEAPKAIREYTKDGLKLVFDTIGVKNAIKFCDNALPTQGGEYVTLLVDKIDRENVNSRWVIAYTTLGEYFKYGQWEFPEVPEDFEFAAKFWDITQPLLAEGKIKPHRPKVVAGGLKGVAEGLRLIKEGKVSGEKLVYNIAETP</sequence>
<dbReference type="Proteomes" id="UP001177260">
    <property type="component" value="Unassembled WGS sequence"/>
</dbReference>
<comment type="caution">
    <text evidence="1">The sequence shown here is derived from an EMBL/GenBank/DDBJ whole genome shotgun (WGS) entry which is preliminary data.</text>
</comment>
<proteinExistence type="predicted"/>
<gene>
    <name evidence="1" type="ORF">N8T08_008927</name>
</gene>
<evidence type="ECO:0000313" key="1">
    <source>
        <dbReference type="EMBL" id="KAK1141515.1"/>
    </source>
</evidence>
<name>A0ACC3AUH2_9EURO</name>
<protein>
    <submittedName>
        <fullName evidence="1">Uncharacterized protein</fullName>
    </submittedName>
</protein>
<organism evidence="1 2">
    <name type="scientific">Aspergillus melleus</name>
    <dbReference type="NCBI Taxonomy" id="138277"/>
    <lineage>
        <taxon>Eukaryota</taxon>
        <taxon>Fungi</taxon>
        <taxon>Dikarya</taxon>
        <taxon>Ascomycota</taxon>
        <taxon>Pezizomycotina</taxon>
        <taxon>Eurotiomycetes</taxon>
        <taxon>Eurotiomycetidae</taxon>
        <taxon>Eurotiales</taxon>
        <taxon>Aspergillaceae</taxon>
        <taxon>Aspergillus</taxon>
        <taxon>Aspergillus subgen. Circumdati</taxon>
    </lineage>
</organism>
<reference evidence="1 2" key="1">
    <citation type="journal article" date="2023" name="ACS Omega">
        <title>Identification of the Neoaspergillic Acid Biosynthesis Gene Cluster by Establishing an In Vitro CRISPR-Ribonucleoprotein Genetic System in Aspergillus melleus.</title>
        <authorList>
            <person name="Yuan B."/>
            <person name="Grau M.F."/>
            <person name="Murata R.M."/>
            <person name="Torok T."/>
            <person name="Venkateswaran K."/>
            <person name="Stajich J.E."/>
            <person name="Wang C.C.C."/>
        </authorList>
    </citation>
    <scope>NUCLEOTIDE SEQUENCE [LARGE SCALE GENOMIC DNA]</scope>
    <source>
        <strain evidence="1 2">IMV 1140</strain>
    </source>
</reference>